<protein>
    <recommendedName>
        <fullName evidence="2">AT3G52170-like helix-turn-helix domain-containing protein</fullName>
    </recommendedName>
</protein>
<dbReference type="AlphaFoldDB" id="A0A397ZTT7"/>
<dbReference type="Proteomes" id="UP000264353">
    <property type="component" value="Chromosome A3"/>
</dbReference>
<dbReference type="EMBL" id="CM010630">
    <property type="protein sequence ID" value="RID69029.1"/>
    <property type="molecule type" value="Genomic_DNA"/>
</dbReference>
<feature type="compositionally biased region" description="Basic and acidic residues" evidence="1">
    <location>
        <begin position="283"/>
        <end position="308"/>
    </location>
</feature>
<feature type="compositionally biased region" description="Polar residues" evidence="1">
    <location>
        <begin position="226"/>
        <end position="235"/>
    </location>
</feature>
<evidence type="ECO:0000256" key="1">
    <source>
        <dbReference type="SAM" id="MobiDB-lite"/>
    </source>
</evidence>
<evidence type="ECO:0000259" key="2">
    <source>
        <dbReference type="Pfam" id="PF25896"/>
    </source>
</evidence>
<sequence length="445" mass="48661">MILKHLKQLTLSATRRSPHLLRLPRLYSSPAVSPSLTASKPSKRLSRDDRRLVVESFVSKYRAANAGKFPTLKVTVKEVGGGYYVVRDILQELKLTPNAPISRVPASIANDASSLKQDHTLESSHDRSETVTASLDKDVDSKCDGSPPEIQTLKVAEECLKNSETEEEGTLTQIASQEPRADHLQGVNVLATETRYQYNVITETHVKTETETALPSKDVDSKFDSNTHLPENQTLETEEEGTVSYLGSQEPKAGHLEGANCLPSETRSHEKRETEAAPPNNDVESKWDSKKTHLPEECVKNSESKEEDLTQLGGLEPEADHLEGANVLSATHDKRETETALPINDVDSKCDGGTLLPDSQPSMLSEECLKNAETKQEGKLSHLGSQEPKAEDCHEGGAASANVLPTETRQVPEEGDGEVKTGENSSAWSSIVSFAKGFANFWRKG</sequence>
<dbReference type="PANTHER" id="PTHR34568">
    <property type="entry name" value="RRM DOMAIN-CONTAINING PROTEIN"/>
    <property type="match status" value="1"/>
</dbReference>
<feature type="compositionally biased region" description="Basic and acidic residues" evidence="1">
    <location>
        <begin position="266"/>
        <end position="275"/>
    </location>
</feature>
<gene>
    <name evidence="3" type="ORF">BRARA_C01151</name>
</gene>
<feature type="region of interest" description="Disordered" evidence="1">
    <location>
        <begin position="116"/>
        <end position="146"/>
    </location>
</feature>
<reference evidence="3 4" key="1">
    <citation type="submission" date="2018-06" db="EMBL/GenBank/DDBJ databases">
        <title>WGS assembly of Brassica rapa FPsc.</title>
        <authorList>
            <person name="Bowman J."/>
            <person name="Kohchi T."/>
            <person name="Yamato K."/>
            <person name="Jenkins J."/>
            <person name="Shu S."/>
            <person name="Ishizaki K."/>
            <person name="Yamaoka S."/>
            <person name="Nishihama R."/>
            <person name="Nakamura Y."/>
            <person name="Berger F."/>
            <person name="Adam C."/>
            <person name="Aki S."/>
            <person name="Althoff F."/>
            <person name="Araki T."/>
            <person name="Arteaga-Vazquez M."/>
            <person name="Balasubrmanian S."/>
            <person name="Bauer D."/>
            <person name="Boehm C."/>
            <person name="Briginshaw L."/>
            <person name="Caballero-Perez J."/>
            <person name="Catarino B."/>
            <person name="Chen F."/>
            <person name="Chiyoda S."/>
            <person name="Chovatia M."/>
            <person name="Davies K."/>
            <person name="Delmans M."/>
            <person name="Demura T."/>
            <person name="Dierschke T."/>
            <person name="Dolan L."/>
            <person name="Dorantes-Acosta A."/>
            <person name="Eklund D."/>
            <person name="Florent S."/>
            <person name="Flores-Sandoval E."/>
            <person name="Fujiyama A."/>
            <person name="Fukuzawa H."/>
            <person name="Galik B."/>
            <person name="Grimanelli D."/>
            <person name="Grimwood J."/>
            <person name="Grossniklaus U."/>
            <person name="Hamada T."/>
            <person name="Haseloff J."/>
            <person name="Hetherington A."/>
            <person name="Higo A."/>
            <person name="Hirakawa Y."/>
            <person name="Hundley H."/>
            <person name="Ikeda Y."/>
            <person name="Inoue K."/>
            <person name="Inoue S."/>
            <person name="Ishida S."/>
            <person name="Jia Q."/>
            <person name="Kakita M."/>
            <person name="Kanazawa T."/>
            <person name="Kawai Y."/>
            <person name="Kawashima T."/>
            <person name="Kennedy M."/>
            <person name="Kinose K."/>
            <person name="Kinoshita T."/>
            <person name="Kohara Y."/>
            <person name="Koide E."/>
            <person name="Komatsu K."/>
            <person name="Kopischke S."/>
            <person name="Kubo M."/>
            <person name="Kyozuka J."/>
            <person name="Lagercrantz U."/>
            <person name="Lin S."/>
            <person name="Lindquist E."/>
            <person name="Lipzen A."/>
            <person name="Lu C."/>
            <person name="Luna E."/>
            <person name="Martienssen R."/>
            <person name="Minamino N."/>
            <person name="Mizutani M."/>
            <person name="Mizutani M."/>
            <person name="Mochizuki N."/>
            <person name="Monte I."/>
            <person name="Mosher R."/>
            <person name="Nagasaki H."/>
            <person name="Nakagami H."/>
            <person name="Naramoto S."/>
            <person name="Nishitani K."/>
            <person name="Ohtani M."/>
            <person name="Okamoto T."/>
            <person name="Okumura M."/>
            <person name="Phillips J."/>
            <person name="Pollak B."/>
            <person name="Reinders A."/>
            <person name="Roevekamp M."/>
            <person name="Sano R."/>
            <person name="Sawa S."/>
            <person name="Schmid M."/>
            <person name="Shirakawa M."/>
            <person name="Solano R."/>
            <person name="Spunde A."/>
            <person name="Suetsugu N."/>
            <person name="Sugano S."/>
            <person name="Sugiyama A."/>
            <person name="Sun R."/>
            <person name="Suzuki Y."/>
            <person name="Takenaka M."/>
            <person name="Takezawa D."/>
            <person name="Tomogane H."/>
            <person name="Tsuzuki M."/>
            <person name="Ueda T."/>
            <person name="Umeda M."/>
            <person name="Ward J."/>
            <person name="Watanabe Y."/>
            <person name="Yazaki K."/>
            <person name="Yokoyama R."/>
            <person name="Yoshitake Y."/>
            <person name="Yotsui I."/>
            <person name="Zachgo S."/>
            <person name="Schmutz J."/>
        </authorList>
    </citation>
    <scope>NUCLEOTIDE SEQUENCE [LARGE SCALE GENOMIC DNA]</scope>
    <source>
        <strain evidence="4">cv. B-3</strain>
    </source>
</reference>
<evidence type="ECO:0000313" key="4">
    <source>
        <dbReference type="Proteomes" id="UP000264353"/>
    </source>
</evidence>
<dbReference type="Pfam" id="PF25896">
    <property type="entry name" value="HTH_AT3G52170"/>
    <property type="match status" value="1"/>
</dbReference>
<feature type="region of interest" description="Disordered" evidence="1">
    <location>
        <begin position="330"/>
        <end position="425"/>
    </location>
</feature>
<name>A0A397ZTT7_BRACM</name>
<feature type="region of interest" description="Disordered" evidence="1">
    <location>
        <begin position="207"/>
        <end position="309"/>
    </location>
</feature>
<organism evidence="3 4">
    <name type="scientific">Brassica campestris</name>
    <name type="common">Field mustard</name>
    <dbReference type="NCBI Taxonomy" id="3711"/>
    <lineage>
        <taxon>Eukaryota</taxon>
        <taxon>Viridiplantae</taxon>
        <taxon>Streptophyta</taxon>
        <taxon>Embryophyta</taxon>
        <taxon>Tracheophyta</taxon>
        <taxon>Spermatophyta</taxon>
        <taxon>Magnoliopsida</taxon>
        <taxon>eudicotyledons</taxon>
        <taxon>Gunneridae</taxon>
        <taxon>Pentapetalae</taxon>
        <taxon>rosids</taxon>
        <taxon>malvids</taxon>
        <taxon>Brassicales</taxon>
        <taxon>Brassicaceae</taxon>
        <taxon>Brassiceae</taxon>
        <taxon>Brassica</taxon>
    </lineage>
</organism>
<proteinExistence type="predicted"/>
<dbReference type="InterPro" id="IPR058941">
    <property type="entry name" value="HTH_AT3G52170-like"/>
</dbReference>
<feature type="compositionally biased region" description="Basic and acidic residues" evidence="1">
    <location>
        <begin position="116"/>
        <end position="143"/>
    </location>
</feature>
<accession>A0A397ZTT7</accession>
<evidence type="ECO:0000313" key="3">
    <source>
        <dbReference type="EMBL" id="RID69029.1"/>
    </source>
</evidence>
<feature type="domain" description="AT3G52170-like helix-turn-helix" evidence="2">
    <location>
        <begin position="46"/>
        <end position="94"/>
    </location>
</feature>
<feature type="compositionally biased region" description="Basic and acidic residues" evidence="1">
    <location>
        <begin position="367"/>
        <end position="380"/>
    </location>
</feature>
<dbReference type="InterPro" id="IPR058942">
    <property type="entry name" value="AT3G52170-like"/>
</dbReference>
<dbReference type="PANTHER" id="PTHR34568:SF4">
    <property type="entry name" value="OS02G0638000 PROTEIN"/>
    <property type="match status" value="1"/>
</dbReference>